<dbReference type="InterPro" id="IPR006680">
    <property type="entry name" value="Amidohydro-rel"/>
</dbReference>
<protein>
    <recommendedName>
        <fullName evidence="8">Guanine deaminase</fullName>
        <shortName evidence="8">Guanase</shortName>
        <ecNumber evidence="8">3.5.4.3</ecNumber>
    </recommendedName>
    <alternativeName>
        <fullName evidence="8">Guanine aminohydrolase</fullName>
    </alternativeName>
</protein>
<comment type="pathway">
    <text evidence="1 8">Purine metabolism; guanine degradation; xanthine from guanine: step 1/1.</text>
</comment>
<comment type="cofactor">
    <cofactor evidence="8">
        <name>Zn(2+)</name>
        <dbReference type="ChEBI" id="CHEBI:29105"/>
    </cofactor>
    <text evidence="8">Binds 1 zinc ion per subunit.</text>
</comment>
<evidence type="ECO:0000256" key="4">
    <source>
        <dbReference type="ARBA" id="ARBA00022801"/>
    </source>
</evidence>
<dbReference type="FunFam" id="3.20.20.140:FF:000022">
    <property type="entry name" value="Guanine deaminase"/>
    <property type="match status" value="1"/>
</dbReference>
<evidence type="ECO:0000256" key="6">
    <source>
        <dbReference type="ARBA" id="ARBA00051148"/>
    </source>
</evidence>
<dbReference type="Gene3D" id="2.30.40.10">
    <property type="entry name" value="Urease, subunit C, domain 1"/>
    <property type="match status" value="1"/>
</dbReference>
<dbReference type="GO" id="GO:0008270">
    <property type="term" value="F:zinc ion binding"/>
    <property type="evidence" value="ECO:0007669"/>
    <property type="project" value="UniProtKB-UniRule"/>
</dbReference>
<organism evidence="10 11">
    <name type="scientific">Oleoguttula mirabilis</name>
    <dbReference type="NCBI Taxonomy" id="1507867"/>
    <lineage>
        <taxon>Eukaryota</taxon>
        <taxon>Fungi</taxon>
        <taxon>Dikarya</taxon>
        <taxon>Ascomycota</taxon>
        <taxon>Pezizomycotina</taxon>
        <taxon>Dothideomycetes</taxon>
        <taxon>Dothideomycetidae</taxon>
        <taxon>Mycosphaerellales</taxon>
        <taxon>Teratosphaeriaceae</taxon>
        <taxon>Oleoguttula</taxon>
    </lineage>
</organism>
<gene>
    <name evidence="10" type="ORF">LTR36_006622</name>
</gene>
<proteinExistence type="inferred from homology"/>
<sequence>MAIEKTIYVGPFIHCESLTELDIAVNGMIGVGEDGKIAFVLRDVEGRQIPAQAGWEQAKVVRTPEYGFFFPGFIDTHIHASQYPNAGVFGKSTLLDWLNTYTFPLESSFSDLEKAARIYNRVVARTLSHGTTMACYYATVHVPATNLLADVCQSKGQRAFVGRVCMDRMSPDYYRDESVESAVTATRQCIDHIRKIDPEFDLVTPIITPRFAPSCTDETLKALGDLHHETGVPCQTHVSENKAECQLVKDLFPHSLSYTHVYDEAGLLTPKTILAHAVHLTKDERALIKQRQAKISHCPASNTALTSGTAKVRTMLDEGLTVGLGTDVSGGYTSSLLAEAREAIFVSRHVAMTDGDDAKLSVEEALYLATRGGAKVVGLEDRIGGFEVGKDWDAQMVSLSNVGDAMHLDQEAGLVEVFGGESWDDKVAKWVYTGDDRNTQAVWVKGKLVHQRAGFKP</sequence>
<evidence type="ECO:0000313" key="11">
    <source>
        <dbReference type="Proteomes" id="UP001324427"/>
    </source>
</evidence>
<comment type="caution">
    <text evidence="10">The sequence shown here is derived from an EMBL/GenBank/DDBJ whole genome shotgun (WGS) entry which is preliminary data.</text>
</comment>
<dbReference type="PANTHER" id="PTHR11271:SF6">
    <property type="entry name" value="GUANINE DEAMINASE"/>
    <property type="match status" value="1"/>
</dbReference>
<dbReference type="InterPro" id="IPR011059">
    <property type="entry name" value="Metal-dep_hydrolase_composite"/>
</dbReference>
<evidence type="ECO:0000256" key="7">
    <source>
        <dbReference type="ARBA" id="ARBA00056079"/>
    </source>
</evidence>
<evidence type="ECO:0000256" key="3">
    <source>
        <dbReference type="ARBA" id="ARBA00022723"/>
    </source>
</evidence>
<accession>A0AAV9JBU4</accession>
<keyword evidence="4 8" id="KW-0378">Hydrolase</keyword>
<evidence type="ECO:0000256" key="2">
    <source>
        <dbReference type="ARBA" id="ARBA00006745"/>
    </source>
</evidence>
<reference evidence="10 11" key="1">
    <citation type="submission" date="2021-11" db="EMBL/GenBank/DDBJ databases">
        <title>Black yeast isolated from Biological Soil Crust.</title>
        <authorList>
            <person name="Kurbessoian T."/>
        </authorList>
    </citation>
    <scope>NUCLEOTIDE SEQUENCE [LARGE SCALE GENOMIC DNA]</scope>
    <source>
        <strain evidence="10 11">CCFEE 5522</strain>
    </source>
</reference>
<keyword evidence="3 8" id="KW-0479">Metal-binding</keyword>
<comment type="catalytic activity">
    <reaction evidence="6 8">
        <text>guanine + H2O + H(+) = xanthine + NH4(+)</text>
        <dbReference type="Rhea" id="RHEA:14665"/>
        <dbReference type="ChEBI" id="CHEBI:15377"/>
        <dbReference type="ChEBI" id="CHEBI:15378"/>
        <dbReference type="ChEBI" id="CHEBI:16235"/>
        <dbReference type="ChEBI" id="CHEBI:17712"/>
        <dbReference type="ChEBI" id="CHEBI:28938"/>
        <dbReference type="EC" id="3.5.4.3"/>
    </reaction>
</comment>
<evidence type="ECO:0000259" key="9">
    <source>
        <dbReference type="Pfam" id="PF01979"/>
    </source>
</evidence>
<dbReference type="EC" id="3.5.4.3" evidence="8"/>
<feature type="domain" description="Amidohydrolase-related" evidence="9">
    <location>
        <begin position="70"/>
        <end position="449"/>
    </location>
</feature>
<keyword evidence="5 8" id="KW-0862">Zinc</keyword>
<comment type="function">
    <text evidence="7 8">Catalyzes the hydrolytic deamination of guanine, producing xanthine and ammonia.</text>
</comment>
<keyword evidence="11" id="KW-1185">Reference proteome</keyword>
<evidence type="ECO:0000313" key="10">
    <source>
        <dbReference type="EMBL" id="KAK4542574.1"/>
    </source>
</evidence>
<evidence type="ECO:0000256" key="1">
    <source>
        <dbReference type="ARBA" id="ARBA00004984"/>
    </source>
</evidence>
<dbReference type="InterPro" id="IPR014311">
    <property type="entry name" value="Guanine_deaminase"/>
</dbReference>
<dbReference type="GO" id="GO:0008892">
    <property type="term" value="F:guanine deaminase activity"/>
    <property type="evidence" value="ECO:0007669"/>
    <property type="project" value="UniProtKB-UniRule"/>
</dbReference>
<dbReference type="Pfam" id="PF01979">
    <property type="entry name" value="Amidohydro_1"/>
    <property type="match status" value="1"/>
</dbReference>
<dbReference type="GO" id="GO:0005829">
    <property type="term" value="C:cytosol"/>
    <property type="evidence" value="ECO:0007669"/>
    <property type="project" value="TreeGrafter"/>
</dbReference>
<dbReference type="PANTHER" id="PTHR11271">
    <property type="entry name" value="GUANINE DEAMINASE"/>
    <property type="match status" value="1"/>
</dbReference>
<evidence type="ECO:0000256" key="5">
    <source>
        <dbReference type="ARBA" id="ARBA00022833"/>
    </source>
</evidence>
<dbReference type="Gene3D" id="3.20.20.140">
    <property type="entry name" value="Metal-dependent hydrolases"/>
    <property type="match status" value="1"/>
</dbReference>
<dbReference type="SUPFAM" id="SSF51556">
    <property type="entry name" value="Metallo-dependent hydrolases"/>
    <property type="match status" value="1"/>
</dbReference>
<dbReference type="InterPro" id="IPR032466">
    <property type="entry name" value="Metal_Hydrolase"/>
</dbReference>
<comment type="similarity">
    <text evidence="2 8">Belongs to the metallo-dependent hydrolases superfamily. ATZ/TRZ family.</text>
</comment>
<dbReference type="NCBIfam" id="TIGR02967">
    <property type="entry name" value="guan_deamin"/>
    <property type="match status" value="1"/>
</dbReference>
<dbReference type="AlphaFoldDB" id="A0AAV9JBU4"/>
<dbReference type="Proteomes" id="UP001324427">
    <property type="component" value="Unassembled WGS sequence"/>
</dbReference>
<dbReference type="GO" id="GO:0006147">
    <property type="term" value="P:guanine catabolic process"/>
    <property type="evidence" value="ECO:0007669"/>
    <property type="project" value="UniProtKB-UniRule"/>
</dbReference>
<name>A0AAV9JBU4_9PEZI</name>
<evidence type="ECO:0000256" key="8">
    <source>
        <dbReference type="RuleBase" id="RU366009"/>
    </source>
</evidence>
<dbReference type="EMBL" id="JAVFHQ010000040">
    <property type="protein sequence ID" value="KAK4542574.1"/>
    <property type="molecule type" value="Genomic_DNA"/>
</dbReference>
<dbReference type="InterPro" id="IPR051607">
    <property type="entry name" value="Metallo-dep_hydrolases"/>
</dbReference>